<organism evidence="2">
    <name type="scientific">Physcomitrium patens</name>
    <name type="common">Spreading-leaved earth moss</name>
    <name type="synonym">Physcomitrella patens</name>
    <dbReference type="NCBI Taxonomy" id="3218"/>
    <lineage>
        <taxon>Eukaryota</taxon>
        <taxon>Viridiplantae</taxon>
        <taxon>Streptophyta</taxon>
        <taxon>Embryophyta</taxon>
        <taxon>Bryophyta</taxon>
        <taxon>Bryophytina</taxon>
        <taxon>Bryopsida</taxon>
        <taxon>Funariidae</taxon>
        <taxon>Funariales</taxon>
        <taxon>Funariaceae</taxon>
        <taxon>Physcomitrium</taxon>
    </lineage>
</organism>
<keyword evidence="4" id="KW-1185">Reference proteome</keyword>
<reference evidence="2 4" key="2">
    <citation type="journal article" date="2018" name="Plant J.">
        <title>The Physcomitrella patens chromosome-scale assembly reveals moss genome structure and evolution.</title>
        <authorList>
            <person name="Lang D."/>
            <person name="Ullrich K.K."/>
            <person name="Murat F."/>
            <person name="Fuchs J."/>
            <person name="Jenkins J."/>
            <person name="Haas F.B."/>
            <person name="Piednoel M."/>
            <person name="Gundlach H."/>
            <person name="Van Bel M."/>
            <person name="Meyberg R."/>
            <person name="Vives C."/>
            <person name="Morata J."/>
            <person name="Symeonidi A."/>
            <person name="Hiss M."/>
            <person name="Muchero W."/>
            <person name="Kamisugi Y."/>
            <person name="Saleh O."/>
            <person name="Blanc G."/>
            <person name="Decker E.L."/>
            <person name="van Gessel N."/>
            <person name="Grimwood J."/>
            <person name="Hayes R.D."/>
            <person name="Graham S.W."/>
            <person name="Gunter L.E."/>
            <person name="McDaniel S.F."/>
            <person name="Hoernstein S.N.W."/>
            <person name="Larsson A."/>
            <person name="Li F.W."/>
            <person name="Perroud P.F."/>
            <person name="Phillips J."/>
            <person name="Ranjan P."/>
            <person name="Rokshar D.S."/>
            <person name="Rothfels C.J."/>
            <person name="Schneider L."/>
            <person name="Shu S."/>
            <person name="Stevenson D.W."/>
            <person name="Thummler F."/>
            <person name="Tillich M."/>
            <person name="Villarreal Aguilar J.C."/>
            <person name="Widiez T."/>
            <person name="Wong G.K."/>
            <person name="Wymore A."/>
            <person name="Zhang Y."/>
            <person name="Zimmer A.D."/>
            <person name="Quatrano R.S."/>
            <person name="Mayer K.F.X."/>
            <person name="Goodstein D."/>
            <person name="Casacuberta J.M."/>
            <person name="Vandepoele K."/>
            <person name="Reski R."/>
            <person name="Cuming A.C."/>
            <person name="Tuskan G.A."/>
            <person name="Maumus F."/>
            <person name="Salse J."/>
            <person name="Schmutz J."/>
            <person name="Rensing S.A."/>
        </authorList>
    </citation>
    <scope>NUCLEOTIDE SEQUENCE [LARGE SCALE GENOMIC DNA]</scope>
    <source>
        <strain evidence="3 4">cv. Gransden 2004</strain>
    </source>
</reference>
<evidence type="ECO:0000313" key="2">
    <source>
        <dbReference type="EMBL" id="PNR43517.1"/>
    </source>
</evidence>
<evidence type="ECO:0000256" key="1">
    <source>
        <dbReference type="SAM" id="MobiDB-lite"/>
    </source>
</evidence>
<gene>
    <name evidence="2" type="ORF">PHYPA_015898</name>
</gene>
<dbReference type="EMBL" id="ABEU02000012">
    <property type="protein sequence ID" value="PNR43517.1"/>
    <property type="molecule type" value="Genomic_DNA"/>
</dbReference>
<accession>A0A2K1JPR1</accession>
<protein>
    <submittedName>
        <fullName evidence="2 3">Uncharacterized protein</fullName>
    </submittedName>
</protein>
<dbReference type="InParanoid" id="A0A2K1JPR1"/>
<dbReference type="EnsemblPlants" id="Pp3c12_6720V3.1">
    <property type="protein sequence ID" value="Pp3c12_6720V3.1"/>
    <property type="gene ID" value="Pp3c12_6720"/>
</dbReference>
<dbReference type="Gramene" id="Pp3c12_6720V3.1">
    <property type="protein sequence ID" value="Pp3c12_6720V3.1"/>
    <property type="gene ID" value="Pp3c12_6720"/>
</dbReference>
<proteinExistence type="predicted"/>
<feature type="region of interest" description="Disordered" evidence="1">
    <location>
        <begin position="61"/>
        <end position="107"/>
    </location>
</feature>
<dbReference type="Proteomes" id="UP000006727">
    <property type="component" value="Chromosome 12"/>
</dbReference>
<evidence type="ECO:0000313" key="3">
    <source>
        <dbReference type="EnsemblPlants" id="Pp3c12_6720V3.1"/>
    </source>
</evidence>
<name>A0A2K1JPR1_PHYPA</name>
<sequence length="107" mass="12369">MILVANWLHGSSNNSKIVERVSRKTSAARTEHDFAPRQPPQMQHRCTCLVEIESRRLRFMRSSPYTPIEGGKKQFRSAQSSRRREEKTKKQERSSGWTPIDEEAAAI</sequence>
<reference evidence="3" key="3">
    <citation type="submission" date="2020-12" db="UniProtKB">
        <authorList>
            <consortium name="EnsemblPlants"/>
        </authorList>
    </citation>
    <scope>IDENTIFICATION</scope>
</reference>
<dbReference type="AlphaFoldDB" id="A0A2K1JPR1"/>
<reference evidence="2 4" key="1">
    <citation type="journal article" date="2008" name="Science">
        <title>The Physcomitrella genome reveals evolutionary insights into the conquest of land by plants.</title>
        <authorList>
            <person name="Rensing S."/>
            <person name="Lang D."/>
            <person name="Zimmer A."/>
            <person name="Terry A."/>
            <person name="Salamov A."/>
            <person name="Shapiro H."/>
            <person name="Nishiyama T."/>
            <person name="Perroud P.-F."/>
            <person name="Lindquist E."/>
            <person name="Kamisugi Y."/>
            <person name="Tanahashi T."/>
            <person name="Sakakibara K."/>
            <person name="Fujita T."/>
            <person name="Oishi K."/>
            <person name="Shin-I T."/>
            <person name="Kuroki Y."/>
            <person name="Toyoda A."/>
            <person name="Suzuki Y."/>
            <person name="Hashimoto A."/>
            <person name="Yamaguchi K."/>
            <person name="Sugano A."/>
            <person name="Kohara Y."/>
            <person name="Fujiyama A."/>
            <person name="Anterola A."/>
            <person name="Aoki S."/>
            <person name="Ashton N."/>
            <person name="Barbazuk W.B."/>
            <person name="Barker E."/>
            <person name="Bennetzen J."/>
            <person name="Bezanilla M."/>
            <person name="Blankenship R."/>
            <person name="Cho S.H."/>
            <person name="Dutcher S."/>
            <person name="Estelle M."/>
            <person name="Fawcett J.A."/>
            <person name="Gundlach H."/>
            <person name="Hanada K."/>
            <person name="Heyl A."/>
            <person name="Hicks K.A."/>
            <person name="Hugh J."/>
            <person name="Lohr M."/>
            <person name="Mayer K."/>
            <person name="Melkozernov A."/>
            <person name="Murata T."/>
            <person name="Nelson D."/>
            <person name="Pils B."/>
            <person name="Prigge M."/>
            <person name="Reiss B."/>
            <person name="Renner T."/>
            <person name="Rombauts S."/>
            <person name="Rushton P."/>
            <person name="Sanderfoot A."/>
            <person name="Schween G."/>
            <person name="Shiu S.-H."/>
            <person name="Stueber K."/>
            <person name="Theodoulou F.L."/>
            <person name="Tu H."/>
            <person name="Van de Peer Y."/>
            <person name="Verrier P.J."/>
            <person name="Waters E."/>
            <person name="Wood A."/>
            <person name="Yang L."/>
            <person name="Cove D."/>
            <person name="Cuming A."/>
            <person name="Hasebe M."/>
            <person name="Lucas S."/>
            <person name="Mishler D.B."/>
            <person name="Reski R."/>
            <person name="Grigoriev I."/>
            <person name="Quatrano R.S."/>
            <person name="Boore J.L."/>
        </authorList>
    </citation>
    <scope>NUCLEOTIDE SEQUENCE [LARGE SCALE GENOMIC DNA]</scope>
    <source>
        <strain evidence="3 4">cv. Gransden 2004</strain>
    </source>
</reference>
<dbReference type="PaxDb" id="3218-PP1S56_137V6.1"/>
<evidence type="ECO:0000313" key="4">
    <source>
        <dbReference type="Proteomes" id="UP000006727"/>
    </source>
</evidence>
<feature type="compositionally biased region" description="Basic and acidic residues" evidence="1">
    <location>
        <begin position="82"/>
        <end position="93"/>
    </location>
</feature>